<dbReference type="RefSeq" id="WP_185693734.1">
    <property type="nucleotide sequence ID" value="NZ_JACHVA010000118.1"/>
</dbReference>
<proteinExistence type="predicted"/>
<keyword evidence="1" id="KW-1133">Transmembrane helix</keyword>
<evidence type="ECO:0000313" key="2">
    <source>
        <dbReference type="EMBL" id="MBC2603092.1"/>
    </source>
</evidence>
<name>A0A7X1B036_9BACT</name>
<evidence type="ECO:0000256" key="1">
    <source>
        <dbReference type="SAM" id="Phobius"/>
    </source>
</evidence>
<gene>
    <name evidence="2" type="ORF">H5P30_15015</name>
</gene>
<accession>A0A7X1B036</accession>
<comment type="caution">
    <text evidence="2">The sequence shown here is derived from an EMBL/GenBank/DDBJ whole genome shotgun (WGS) entry which is preliminary data.</text>
</comment>
<dbReference type="AlphaFoldDB" id="A0A7X1B036"/>
<keyword evidence="1" id="KW-0472">Membrane</keyword>
<keyword evidence="1" id="KW-0812">Transmembrane</keyword>
<feature type="transmembrane region" description="Helical" evidence="1">
    <location>
        <begin position="15"/>
        <end position="35"/>
    </location>
</feature>
<dbReference type="EMBL" id="JACHVA010000118">
    <property type="protein sequence ID" value="MBC2603092.1"/>
    <property type="molecule type" value="Genomic_DNA"/>
</dbReference>
<dbReference type="Proteomes" id="UP000525652">
    <property type="component" value="Unassembled WGS sequence"/>
</dbReference>
<organism evidence="2 3">
    <name type="scientific">Puniceicoccus vermicola</name>
    <dbReference type="NCBI Taxonomy" id="388746"/>
    <lineage>
        <taxon>Bacteria</taxon>
        <taxon>Pseudomonadati</taxon>
        <taxon>Verrucomicrobiota</taxon>
        <taxon>Opitutia</taxon>
        <taxon>Puniceicoccales</taxon>
        <taxon>Puniceicoccaceae</taxon>
        <taxon>Puniceicoccus</taxon>
    </lineage>
</organism>
<keyword evidence="3" id="KW-1185">Reference proteome</keyword>
<reference evidence="2 3" key="1">
    <citation type="submission" date="2020-07" db="EMBL/GenBank/DDBJ databases">
        <authorList>
            <person name="Feng X."/>
        </authorList>
    </citation>
    <scope>NUCLEOTIDE SEQUENCE [LARGE SCALE GENOMIC DNA]</scope>
    <source>
        <strain evidence="2 3">JCM14086</strain>
    </source>
</reference>
<sequence>MSDSEIETSWGNRTLSVIGGVGFILLFLLILWLAYLPYRPEPISEVLAETRLQNLQEIRNASAEVIDSYGVVNPNEGIYRIPVEEAMRLTVEQYRTSSSEKESE</sequence>
<protein>
    <submittedName>
        <fullName evidence="2">Uncharacterized protein</fullName>
    </submittedName>
</protein>
<evidence type="ECO:0000313" key="3">
    <source>
        <dbReference type="Proteomes" id="UP000525652"/>
    </source>
</evidence>